<evidence type="ECO:0000256" key="3">
    <source>
        <dbReference type="ARBA" id="ARBA00023235"/>
    </source>
</evidence>
<evidence type="ECO:0000313" key="8">
    <source>
        <dbReference type="EMBL" id="KNF03061.1"/>
    </source>
</evidence>
<evidence type="ECO:0000256" key="4">
    <source>
        <dbReference type="ARBA" id="ARBA00034617"/>
    </source>
</evidence>
<dbReference type="OrthoDB" id="2499463at2759"/>
<dbReference type="SMART" id="SM00487">
    <property type="entry name" value="DEXDc"/>
    <property type="match status" value="1"/>
</dbReference>
<proteinExistence type="inferred from homology"/>
<comment type="similarity">
    <text evidence="1">Belongs to the helicase family. RecQ subfamily.</text>
</comment>
<keyword evidence="3" id="KW-0413">Isomerase</keyword>
<protein>
    <recommendedName>
        <fullName evidence="5">DNA 3'-5' helicase</fullName>
        <ecNumber evidence="5">5.6.2.4</ecNumber>
    </recommendedName>
</protein>
<dbReference type="PROSITE" id="PS51192">
    <property type="entry name" value="HELICASE_ATP_BIND_1"/>
    <property type="match status" value="1"/>
</dbReference>
<comment type="caution">
    <text evidence="8">The sequence shown here is derived from an EMBL/GenBank/DDBJ whole genome shotgun (WGS) entry which is preliminary data.</text>
</comment>
<dbReference type="CDD" id="cd17920">
    <property type="entry name" value="DEXHc_RecQ"/>
    <property type="match status" value="1"/>
</dbReference>
<feature type="domain" description="Helicase ATP-binding" evidence="7">
    <location>
        <begin position="52"/>
        <end position="245"/>
    </location>
</feature>
<dbReference type="GO" id="GO:0005524">
    <property type="term" value="F:ATP binding"/>
    <property type="evidence" value="ECO:0007669"/>
    <property type="project" value="InterPro"/>
</dbReference>
<evidence type="ECO:0000256" key="2">
    <source>
        <dbReference type="ARBA" id="ARBA00023125"/>
    </source>
</evidence>
<evidence type="ECO:0000313" key="9">
    <source>
        <dbReference type="Proteomes" id="UP000054564"/>
    </source>
</evidence>
<dbReference type="GO" id="GO:0003677">
    <property type="term" value="F:DNA binding"/>
    <property type="evidence" value="ECO:0007669"/>
    <property type="project" value="UniProtKB-KW"/>
</dbReference>
<dbReference type="STRING" id="1165861.A0A0L0VUX2"/>
<dbReference type="GO" id="GO:0005694">
    <property type="term" value="C:chromosome"/>
    <property type="evidence" value="ECO:0007669"/>
    <property type="project" value="TreeGrafter"/>
</dbReference>
<dbReference type="AlphaFoldDB" id="A0A0L0VUX2"/>
<dbReference type="PANTHER" id="PTHR13710:SF105">
    <property type="entry name" value="ATP-DEPENDENT DNA HELICASE Q1"/>
    <property type="match status" value="1"/>
</dbReference>
<dbReference type="Gene3D" id="3.40.50.300">
    <property type="entry name" value="P-loop containing nucleotide triphosphate hydrolases"/>
    <property type="match status" value="2"/>
</dbReference>
<dbReference type="InterPro" id="IPR014001">
    <property type="entry name" value="Helicase_ATP-bd"/>
</dbReference>
<dbReference type="GO" id="GO:0009378">
    <property type="term" value="F:four-way junction helicase activity"/>
    <property type="evidence" value="ECO:0007669"/>
    <property type="project" value="TreeGrafter"/>
</dbReference>
<keyword evidence="9" id="KW-1185">Reference proteome</keyword>
<dbReference type="InterPro" id="IPR011545">
    <property type="entry name" value="DEAD/DEAH_box_helicase_dom"/>
</dbReference>
<dbReference type="GO" id="GO:0000724">
    <property type="term" value="P:double-strand break repair via homologous recombination"/>
    <property type="evidence" value="ECO:0007669"/>
    <property type="project" value="TreeGrafter"/>
</dbReference>
<comment type="catalytic activity">
    <reaction evidence="4">
        <text>Couples ATP hydrolysis with the unwinding of duplex DNA by translocating in the 3'-5' direction.</text>
        <dbReference type="EC" id="5.6.2.4"/>
    </reaction>
</comment>
<dbReference type="EC" id="5.6.2.4" evidence="5"/>
<dbReference type="InterPro" id="IPR027417">
    <property type="entry name" value="P-loop_NTPase"/>
</dbReference>
<evidence type="ECO:0000256" key="1">
    <source>
        <dbReference type="ARBA" id="ARBA00005446"/>
    </source>
</evidence>
<dbReference type="EMBL" id="AJIL01000019">
    <property type="protein sequence ID" value="KNF03061.1"/>
    <property type="molecule type" value="Genomic_DNA"/>
</dbReference>
<dbReference type="Pfam" id="PF00270">
    <property type="entry name" value="DEAD"/>
    <property type="match status" value="1"/>
</dbReference>
<name>A0A0L0VUX2_9BASI</name>
<dbReference type="GO" id="GO:0005737">
    <property type="term" value="C:cytoplasm"/>
    <property type="evidence" value="ECO:0007669"/>
    <property type="project" value="TreeGrafter"/>
</dbReference>
<sequence length="631" mass="71283">MPRKKSKKTAKVSLTMDLLGMDDPALINAITEDARKCYRSDQPSKPQQIEAVLNLARLRNTFVMAGTGFGKSRIPEMYAHLFAKTKNPVVLVLNPLDALGDNQVQEKLDQRFTAINLKQTNFTKTIADEILRAKYNFIYLSPEIFLNNEMFTDVYHNPKFQDHLVLTVVDEAHMIYSWGLVANRKARRSMAHRRHQDRAIFRPSYGDLGRALMATQNTPILLLSATCRPRAISAILKSLRITEHNMSFVRAELTRPEIRILRVPMECSLQSTKDLLKMFGPEKDIPNQKLAPTLIYSGNRNATLDVMKVVNEARGIVNGHKNPHSNLIRRYHACTGNMEKDDTIGEFERADFPMISCTMALGLGQNWKRVRRVITMGRGDPSCICQMMGRCGRDGKPGLAILFMEKKRKFGLNTPEAIAKADKEEDDVRMDSLAMTPVCLRIAFSMDNSYGYIPMNRDDPNYLREEIREVDQGFAACQCSNCAPEEAEMLLKNMRITTMDNFDAMLDHPEHYVDSNPPQPSKGTSKRGGGKTNASGPIPVLDQFVVTLVDSFNNFFRNAYNRKPTSFLPSRLFSSLEANVIAENLDSIKSPYDTLGGEHCLEATRTNKKDMNKTFKTKSPGFVGSQKRLDC</sequence>
<keyword evidence="2" id="KW-0238">DNA-binding</keyword>
<organism evidence="8 9">
    <name type="scientific">Puccinia striiformis f. sp. tritici PST-78</name>
    <dbReference type="NCBI Taxonomy" id="1165861"/>
    <lineage>
        <taxon>Eukaryota</taxon>
        <taxon>Fungi</taxon>
        <taxon>Dikarya</taxon>
        <taxon>Basidiomycota</taxon>
        <taxon>Pucciniomycotina</taxon>
        <taxon>Pucciniomycetes</taxon>
        <taxon>Pucciniales</taxon>
        <taxon>Pucciniaceae</taxon>
        <taxon>Puccinia</taxon>
    </lineage>
</organism>
<evidence type="ECO:0000259" key="7">
    <source>
        <dbReference type="PROSITE" id="PS51192"/>
    </source>
</evidence>
<feature type="region of interest" description="Disordered" evidence="6">
    <location>
        <begin position="508"/>
        <end position="535"/>
    </location>
</feature>
<accession>A0A0L0VUX2</accession>
<reference evidence="9" key="1">
    <citation type="submission" date="2014-03" db="EMBL/GenBank/DDBJ databases">
        <title>The Genome Sequence of Puccinia striiformis f. sp. tritici PST-78.</title>
        <authorList>
            <consortium name="The Broad Institute Genome Sequencing Platform"/>
            <person name="Cuomo C."/>
            <person name="Hulbert S."/>
            <person name="Chen X."/>
            <person name="Walker B."/>
            <person name="Young S.K."/>
            <person name="Zeng Q."/>
            <person name="Gargeya S."/>
            <person name="Fitzgerald M."/>
            <person name="Haas B."/>
            <person name="Abouelleil A."/>
            <person name="Alvarado L."/>
            <person name="Arachchi H.M."/>
            <person name="Berlin A.M."/>
            <person name="Chapman S.B."/>
            <person name="Goldberg J."/>
            <person name="Griggs A."/>
            <person name="Gujja S."/>
            <person name="Hansen M."/>
            <person name="Howarth C."/>
            <person name="Imamovic A."/>
            <person name="Larimer J."/>
            <person name="McCowan C."/>
            <person name="Montmayeur A."/>
            <person name="Murphy C."/>
            <person name="Neiman D."/>
            <person name="Pearson M."/>
            <person name="Priest M."/>
            <person name="Roberts A."/>
            <person name="Saif S."/>
            <person name="Shea T."/>
            <person name="Sisk P."/>
            <person name="Sykes S."/>
            <person name="Wortman J."/>
            <person name="Nusbaum C."/>
            <person name="Birren B."/>
        </authorList>
    </citation>
    <scope>NUCLEOTIDE SEQUENCE [LARGE SCALE GENOMIC DNA]</scope>
    <source>
        <strain evidence="9">race PST-78</strain>
    </source>
</reference>
<evidence type="ECO:0000256" key="5">
    <source>
        <dbReference type="ARBA" id="ARBA00034808"/>
    </source>
</evidence>
<gene>
    <name evidence="8" type="ORF">PSTG_03653</name>
</gene>
<dbReference type="Proteomes" id="UP000054564">
    <property type="component" value="Unassembled WGS sequence"/>
</dbReference>
<dbReference type="GO" id="GO:0043138">
    <property type="term" value="F:3'-5' DNA helicase activity"/>
    <property type="evidence" value="ECO:0007669"/>
    <property type="project" value="UniProtKB-EC"/>
</dbReference>
<dbReference type="PANTHER" id="PTHR13710">
    <property type="entry name" value="DNA HELICASE RECQ FAMILY MEMBER"/>
    <property type="match status" value="1"/>
</dbReference>
<evidence type="ECO:0000256" key="6">
    <source>
        <dbReference type="SAM" id="MobiDB-lite"/>
    </source>
</evidence>
<dbReference type="SUPFAM" id="SSF52540">
    <property type="entry name" value="P-loop containing nucleoside triphosphate hydrolases"/>
    <property type="match status" value="1"/>
</dbReference>